<gene>
    <name evidence="2" type="ORF">BIFADO_00708</name>
</gene>
<evidence type="ECO:0000256" key="1">
    <source>
        <dbReference type="SAM" id="MobiDB-lite"/>
    </source>
</evidence>
<dbReference type="Proteomes" id="UP000003773">
    <property type="component" value="Unassembled WGS sequence"/>
</dbReference>
<sequence length="47" mass="5193">MEAAIVHLQPGHHAFGVADAVAVADGRAPRRPNRRWCGSRNWRTTPC</sequence>
<comment type="caution">
    <text evidence="2">The sequence shown here is derived from an EMBL/GenBank/DDBJ whole genome shotgun (WGS) entry which is preliminary data.</text>
</comment>
<dbReference type="HOGENOM" id="CLU_3165093_0_0_11"/>
<organism evidence="2 3">
    <name type="scientific">Bifidobacterium adolescentis L2-32</name>
    <dbReference type="NCBI Taxonomy" id="411481"/>
    <lineage>
        <taxon>Bacteria</taxon>
        <taxon>Bacillati</taxon>
        <taxon>Actinomycetota</taxon>
        <taxon>Actinomycetes</taxon>
        <taxon>Bifidobacteriales</taxon>
        <taxon>Bifidobacteriaceae</taxon>
        <taxon>Bifidobacterium</taxon>
    </lineage>
</organism>
<evidence type="ECO:0000313" key="3">
    <source>
        <dbReference type="Proteomes" id="UP000003773"/>
    </source>
</evidence>
<reference evidence="2 3" key="1">
    <citation type="submission" date="2007-04" db="EMBL/GenBank/DDBJ databases">
        <authorList>
            <person name="Fulton L."/>
            <person name="Clifton S."/>
            <person name="Fulton B."/>
            <person name="Xu J."/>
            <person name="Minx P."/>
            <person name="Pepin K.H."/>
            <person name="Johnson M."/>
            <person name="Thiruvilangam P."/>
            <person name="Bhonagiri V."/>
            <person name="Nash W.E."/>
            <person name="Mardis E.R."/>
            <person name="Wilson R.K."/>
        </authorList>
    </citation>
    <scope>NUCLEOTIDE SEQUENCE [LARGE SCALE GENOMIC DNA]</scope>
    <source>
        <strain evidence="2 3">L2-32</strain>
    </source>
</reference>
<dbReference type="EMBL" id="AAXD02000018">
    <property type="protein sequence ID" value="EDN83784.1"/>
    <property type="molecule type" value="Genomic_DNA"/>
</dbReference>
<dbReference type="AlphaFoldDB" id="A7A4F0"/>
<feature type="region of interest" description="Disordered" evidence="1">
    <location>
        <begin position="28"/>
        <end position="47"/>
    </location>
</feature>
<proteinExistence type="predicted"/>
<accession>A7A4F0</accession>
<reference evidence="2 3" key="2">
    <citation type="submission" date="2007-05" db="EMBL/GenBank/DDBJ databases">
        <title>Draft genome sequence of Bifidobacterium adolescentis (L2-32).</title>
        <authorList>
            <person name="Sudarsanam P."/>
            <person name="Ley R."/>
            <person name="Guruge J."/>
            <person name="Turnbaugh P.J."/>
            <person name="Mahowald M."/>
            <person name="Liep D."/>
            <person name="Gordon J."/>
        </authorList>
    </citation>
    <scope>NUCLEOTIDE SEQUENCE [LARGE SCALE GENOMIC DNA]</scope>
    <source>
        <strain evidence="2 3">L2-32</strain>
    </source>
</reference>
<protein>
    <submittedName>
        <fullName evidence="2">Uncharacterized protein</fullName>
    </submittedName>
</protein>
<name>A7A4F0_BIFAD</name>
<evidence type="ECO:0000313" key="2">
    <source>
        <dbReference type="EMBL" id="EDN83784.1"/>
    </source>
</evidence>